<comment type="caution">
    <text evidence="2">The sequence shown here is derived from an EMBL/GenBank/DDBJ whole genome shotgun (WGS) entry which is preliminary data.</text>
</comment>
<dbReference type="Proteomes" id="UP001240678">
    <property type="component" value="Unassembled WGS sequence"/>
</dbReference>
<accession>A0AAI9Z430</accession>
<proteinExistence type="predicted"/>
<dbReference type="AlphaFoldDB" id="A0AAI9Z430"/>
<protein>
    <submittedName>
        <fullName evidence="2">Uncharacterized protein</fullName>
    </submittedName>
</protein>
<name>A0AAI9Z430_9PEZI</name>
<evidence type="ECO:0000256" key="1">
    <source>
        <dbReference type="SAM" id="MobiDB-lite"/>
    </source>
</evidence>
<feature type="region of interest" description="Disordered" evidence="1">
    <location>
        <begin position="1"/>
        <end position="86"/>
    </location>
</feature>
<sequence>MQPSRGLLQMDDEFKLKKDHLPKRSSPISDPPKTRSPCTGRPWSLGRDNSTAPGRSSAGWLKGCPRPTNPDRRTCSTSHTNRGLSV</sequence>
<keyword evidence="3" id="KW-1185">Reference proteome</keyword>
<dbReference type="GeneID" id="85334533"/>
<reference evidence="2 3" key="1">
    <citation type="submission" date="2016-10" db="EMBL/GenBank/DDBJ databases">
        <title>The genome sequence of Colletotrichum fioriniae PJ7.</title>
        <authorList>
            <person name="Baroncelli R."/>
        </authorList>
    </citation>
    <scope>NUCLEOTIDE SEQUENCE [LARGE SCALE GENOMIC DNA]</scope>
    <source>
        <strain evidence="2 3">IMI 309622</strain>
    </source>
</reference>
<dbReference type="EMBL" id="MOOE01000003">
    <property type="protein sequence ID" value="KAK1534047.1"/>
    <property type="molecule type" value="Genomic_DNA"/>
</dbReference>
<organism evidence="2 3">
    <name type="scientific">Colletotrichum costaricense</name>
    <dbReference type="NCBI Taxonomy" id="1209916"/>
    <lineage>
        <taxon>Eukaryota</taxon>
        <taxon>Fungi</taxon>
        <taxon>Dikarya</taxon>
        <taxon>Ascomycota</taxon>
        <taxon>Pezizomycotina</taxon>
        <taxon>Sordariomycetes</taxon>
        <taxon>Hypocreomycetidae</taxon>
        <taxon>Glomerellales</taxon>
        <taxon>Glomerellaceae</taxon>
        <taxon>Colletotrichum</taxon>
        <taxon>Colletotrichum acutatum species complex</taxon>
    </lineage>
</organism>
<dbReference type="RefSeq" id="XP_060317251.1">
    <property type="nucleotide sequence ID" value="XM_060450986.1"/>
</dbReference>
<gene>
    <name evidence="2" type="ORF">CCOS01_02799</name>
</gene>
<evidence type="ECO:0000313" key="3">
    <source>
        <dbReference type="Proteomes" id="UP001240678"/>
    </source>
</evidence>
<feature type="compositionally biased region" description="Polar residues" evidence="1">
    <location>
        <begin position="75"/>
        <end position="86"/>
    </location>
</feature>
<evidence type="ECO:0000313" key="2">
    <source>
        <dbReference type="EMBL" id="KAK1534047.1"/>
    </source>
</evidence>